<dbReference type="InterPro" id="IPR003448">
    <property type="entry name" value="Mopterin_biosynth_MoaE"/>
</dbReference>
<dbReference type="SUPFAM" id="SSF54690">
    <property type="entry name" value="Molybdopterin synthase subunit MoaE"/>
    <property type="match status" value="1"/>
</dbReference>
<comment type="caution">
    <text evidence="5">The sequence shown here is derived from an EMBL/GenBank/DDBJ whole genome shotgun (WGS) entry which is preliminary data.</text>
</comment>
<comment type="pathway">
    <text evidence="1">Cofactor biosynthesis; molybdopterin biosynthesis.</text>
</comment>
<feature type="region of interest" description="Disordered" evidence="3">
    <location>
        <begin position="160"/>
        <end position="194"/>
    </location>
</feature>
<dbReference type="InterPro" id="IPR051920">
    <property type="entry name" value="MPT_Adenylyltrnsfr/MoaC-Rel"/>
</dbReference>
<keyword evidence="6" id="KW-1185">Reference proteome</keyword>
<dbReference type="InterPro" id="IPR001453">
    <property type="entry name" value="MoaB/Mog_dom"/>
</dbReference>
<dbReference type="InterPro" id="IPR036563">
    <property type="entry name" value="MoaE_sf"/>
</dbReference>
<evidence type="ECO:0000313" key="6">
    <source>
        <dbReference type="Proteomes" id="UP000249516"/>
    </source>
</evidence>
<dbReference type="EMBL" id="PNJG02000001">
    <property type="protein sequence ID" value="RKQ37210.1"/>
    <property type="molecule type" value="Genomic_DNA"/>
</dbReference>
<dbReference type="SUPFAM" id="SSF53218">
    <property type="entry name" value="Molybdenum cofactor biosynthesis proteins"/>
    <property type="match status" value="1"/>
</dbReference>
<dbReference type="PANTHER" id="PTHR43764">
    <property type="entry name" value="MOLYBDENUM COFACTOR BIOSYNTHESIS"/>
    <property type="match status" value="1"/>
</dbReference>
<dbReference type="OrthoDB" id="9794429at2"/>
<dbReference type="Pfam" id="PF02391">
    <property type="entry name" value="MoaE"/>
    <property type="match status" value="1"/>
</dbReference>
<dbReference type="Gene3D" id="3.90.1170.40">
    <property type="entry name" value="Molybdopterin biosynthesis MoaE subunit"/>
    <property type="match status" value="1"/>
</dbReference>
<dbReference type="Proteomes" id="UP000249516">
    <property type="component" value="Unassembled WGS sequence"/>
</dbReference>
<feature type="compositionally biased region" description="Low complexity" evidence="3">
    <location>
        <begin position="236"/>
        <end position="258"/>
    </location>
</feature>
<evidence type="ECO:0000256" key="3">
    <source>
        <dbReference type="SAM" id="MobiDB-lite"/>
    </source>
</evidence>
<dbReference type="SMART" id="SM00852">
    <property type="entry name" value="MoCF_biosynth"/>
    <property type="match status" value="1"/>
</dbReference>
<evidence type="ECO:0000259" key="4">
    <source>
        <dbReference type="SMART" id="SM00852"/>
    </source>
</evidence>
<dbReference type="PANTHER" id="PTHR43764:SF1">
    <property type="entry name" value="MOLYBDOPTERIN MOLYBDOTRANSFERASE"/>
    <property type="match status" value="1"/>
</dbReference>
<sequence>MGRRAEVVIVSSSAAEGTAEDRCGPLLRTWLERRGLRVGVHVVPDGPEVLALLRELTARSDSAAGPRFVITSGGTGLNSDDVTPEATARVVQRESPGIMHALWAKGLEKTTTAVMSRGVAGQLDRTFLVNLPGSRGGVKDGMAVLDPLLDHISAQLEDVHGHGEDRSVTRSQDEVVPVAAGSAPAAASSGTAAPVSPAVTAAADDAARTLAGNGDVHGSGRHDVARSPGRTPDGCPPGTDAAAARPGTAAPGADGTGTVLHAGIGTEPLDRELAHARVSHPGCGAVVGFSGVIRDHDGGREGVSGLEYTAHPSAGDVMTEVVRGIAREHPGIRVWAAHRIGALAVGESALEVAVAAAHRREAFEACGQLVDRIKERVPIWKRQDFRDGEHTWVGMDA</sequence>
<evidence type="ECO:0000256" key="1">
    <source>
        <dbReference type="ARBA" id="ARBA00005046"/>
    </source>
</evidence>
<accession>A0A495AC62</accession>
<reference evidence="5 6" key="1">
    <citation type="submission" date="2018-10" db="EMBL/GenBank/DDBJ databases">
        <title>Kocuria tytouropygialis sp. nov., isolated from the uropygial gland of an American barn owl (Tyto furcata).</title>
        <authorList>
            <person name="Braun M.S."/>
            <person name="Wang E."/>
            <person name="Zimmermann S."/>
            <person name="Wagner H."/>
            <person name="Wink M."/>
        </authorList>
    </citation>
    <scope>NUCLEOTIDE SEQUENCE [LARGE SCALE GENOMIC DNA]</scope>
    <source>
        <strain evidence="5 6">442</strain>
    </source>
</reference>
<name>A0A495AC62_9MICC</name>
<gene>
    <name evidence="5" type="ORF">C1C97_004950</name>
</gene>
<dbReference type="Gene3D" id="3.40.980.10">
    <property type="entry name" value="MoaB/Mog-like domain"/>
    <property type="match status" value="1"/>
</dbReference>
<proteinExistence type="predicted"/>
<feature type="compositionally biased region" description="Basic and acidic residues" evidence="3">
    <location>
        <begin position="160"/>
        <end position="173"/>
    </location>
</feature>
<dbReference type="AlphaFoldDB" id="A0A495AC62"/>
<dbReference type="GO" id="GO:0006777">
    <property type="term" value="P:Mo-molybdopterin cofactor biosynthetic process"/>
    <property type="evidence" value="ECO:0007669"/>
    <property type="project" value="UniProtKB-KW"/>
</dbReference>
<protein>
    <submittedName>
        <fullName evidence="5">Molybdenum cofactor biosynthesis protein MoaE</fullName>
    </submittedName>
</protein>
<evidence type="ECO:0000256" key="2">
    <source>
        <dbReference type="ARBA" id="ARBA00023150"/>
    </source>
</evidence>
<feature type="region of interest" description="Disordered" evidence="3">
    <location>
        <begin position="210"/>
        <end position="262"/>
    </location>
</feature>
<dbReference type="InterPro" id="IPR036425">
    <property type="entry name" value="MoaB/Mog-like_dom_sf"/>
</dbReference>
<evidence type="ECO:0000313" key="5">
    <source>
        <dbReference type="EMBL" id="RKQ37210.1"/>
    </source>
</evidence>
<dbReference type="CDD" id="cd00886">
    <property type="entry name" value="MogA_MoaB"/>
    <property type="match status" value="1"/>
</dbReference>
<organism evidence="5 6">
    <name type="scientific">Kocuria tytonis</name>
    <dbReference type="NCBI Taxonomy" id="2054280"/>
    <lineage>
        <taxon>Bacteria</taxon>
        <taxon>Bacillati</taxon>
        <taxon>Actinomycetota</taxon>
        <taxon>Actinomycetes</taxon>
        <taxon>Micrococcales</taxon>
        <taxon>Micrococcaceae</taxon>
        <taxon>Kocuria</taxon>
    </lineage>
</organism>
<dbReference type="Pfam" id="PF00994">
    <property type="entry name" value="MoCF_biosynth"/>
    <property type="match status" value="1"/>
</dbReference>
<feature type="compositionally biased region" description="Low complexity" evidence="3">
    <location>
        <begin position="175"/>
        <end position="194"/>
    </location>
</feature>
<feature type="domain" description="MoaB/Mog" evidence="4">
    <location>
        <begin position="6"/>
        <end position="152"/>
    </location>
</feature>
<keyword evidence="2" id="KW-0501">Molybdenum cofactor biosynthesis</keyword>
<dbReference type="CDD" id="cd00756">
    <property type="entry name" value="MoaE"/>
    <property type="match status" value="1"/>
</dbReference>